<evidence type="ECO:0000313" key="3">
    <source>
        <dbReference type="Proteomes" id="UP001215280"/>
    </source>
</evidence>
<reference evidence="2" key="1">
    <citation type="submission" date="2023-03" db="EMBL/GenBank/DDBJ databases">
        <title>Massive genome expansion in bonnet fungi (Mycena s.s.) driven by repeated elements and novel gene families across ecological guilds.</title>
        <authorList>
            <consortium name="Lawrence Berkeley National Laboratory"/>
            <person name="Harder C.B."/>
            <person name="Miyauchi S."/>
            <person name="Viragh M."/>
            <person name="Kuo A."/>
            <person name="Thoen E."/>
            <person name="Andreopoulos B."/>
            <person name="Lu D."/>
            <person name="Skrede I."/>
            <person name="Drula E."/>
            <person name="Henrissat B."/>
            <person name="Morin E."/>
            <person name="Kohler A."/>
            <person name="Barry K."/>
            <person name="LaButti K."/>
            <person name="Morin E."/>
            <person name="Salamov A."/>
            <person name="Lipzen A."/>
            <person name="Mereny Z."/>
            <person name="Hegedus B."/>
            <person name="Baldrian P."/>
            <person name="Stursova M."/>
            <person name="Weitz H."/>
            <person name="Taylor A."/>
            <person name="Grigoriev I.V."/>
            <person name="Nagy L.G."/>
            <person name="Martin F."/>
            <person name="Kauserud H."/>
        </authorList>
    </citation>
    <scope>NUCLEOTIDE SEQUENCE</scope>
    <source>
        <strain evidence="2">CBHHK188m</strain>
    </source>
</reference>
<sequence length="338" mass="36954">MRHMAAVKEHSTTLHEHGMRRGGGKNGGTQAIRTTAPPVRGVCGADAAEGGGMVVRSTKAAGACGEVATCRTSTKRKAPPCRAEGDRCQRWWEGVHRGTPLREGAHGGTQRREGARRGRRAACGGVVAFSASNKRKVLLCWGAELECGARGLEVVPSVDVMQGDGRENSRSMRRWRDCAIRGSSSLIWKVLEHGMMPALIPASRADQTRTIVAPLWSRVPHPVECRWCIGRVLSGTGRDRGGDSGRTQTEQRRPAAAGEYKRVGAQQRRSGTQGRVWRSGQAQDVCACLAQDAGERKGRIVSWRAVDVARWQRRRSWQPNREGAISLLCFFLRSFNPS</sequence>
<protein>
    <submittedName>
        <fullName evidence="2">Uncharacterized protein</fullName>
    </submittedName>
</protein>
<feature type="compositionally biased region" description="Basic and acidic residues" evidence="1">
    <location>
        <begin position="238"/>
        <end position="253"/>
    </location>
</feature>
<evidence type="ECO:0000313" key="2">
    <source>
        <dbReference type="EMBL" id="KAJ7716901.1"/>
    </source>
</evidence>
<keyword evidence="3" id="KW-1185">Reference proteome</keyword>
<gene>
    <name evidence="2" type="ORF">DFH07DRAFT_785290</name>
</gene>
<name>A0AAD7HBE4_9AGAR</name>
<feature type="compositionally biased region" description="Basic and acidic residues" evidence="1">
    <location>
        <begin position="1"/>
        <end position="19"/>
    </location>
</feature>
<proteinExistence type="predicted"/>
<dbReference type="Proteomes" id="UP001215280">
    <property type="component" value="Unassembled WGS sequence"/>
</dbReference>
<dbReference type="AlphaFoldDB" id="A0AAD7HBE4"/>
<accession>A0AAD7HBE4</accession>
<organism evidence="2 3">
    <name type="scientific">Mycena maculata</name>
    <dbReference type="NCBI Taxonomy" id="230809"/>
    <lineage>
        <taxon>Eukaryota</taxon>
        <taxon>Fungi</taxon>
        <taxon>Dikarya</taxon>
        <taxon>Basidiomycota</taxon>
        <taxon>Agaricomycotina</taxon>
        <taxon>Agaricomycetes</taxon>
        <taxon>Agaricomycetidae</taxon>
        <taxon>Agaricales</taxon>
        <taxon>Marasmiineae</taxon>
        <taxon>Mycenaceae</taxon>
        <taxon>Mycena</taxon>
    </lineage>
</organism>
<comment type="caution">
    <text evidence="2">The sequence shown here is derived from an EMBL/GenBank/DDBJ whole genome shotgun (WGS) entry which is preliminary data.</text>
</comment>
<feature type="region of interest" description="Disordered" evidence="1">
    <location>
        <begin position="1"/>
        <end position="35"/>
    </location>
</feature>
<feature type="region of interest" description="Disordered" evidence="1">
    <location>
        <begin position="238"/>
        <end position="257"/>
    </location>
</feature>
<evidence type="ECO:0000256" key="1">
    <source>
        <dbReference type="SAM" id="MobiDB-lite"/>
    </source>
</evidence>
<dbReference type="EMBL" id="JARJLG010000326">
    <property type="protein sequence ID" value="KAJ7716901.1"/>
    <property type="molecule type" value="Genomic_DNA"/>
</dbReference>